<dbReference type="GO" id="GO:0003697">
    <property type="term" value="F:single-stranded DNA binding"/>
    <property type="evidence" value="ECO:0007669"/>
    <property type="project" value="TreeGrafter"/>
</dbReference>
<proteinExistence type="predicted"/>
<dbReference type="InterPro" id="IPR052709">
    <property type="entry name" value="Transposase-MT_Hybrid"/>
</dbReference>
<dbReference type="OrthoDB" id="6433921at2759"/>
<evidence type="ECO:0000313" key="2">
    <source>
        <dbReference type="Proteomes" id="UP000499080"/>
    </source>
</evidence>
<dbReference type="GO" id="GO:0044774">
    <property type="term" value="P:mitotic DNA integrity checkpoint signaling"/>
    <property type="evidence" value="ECO:0007669"/>
    <property type="project" value="TreeGrafter"/>
</dbReference>
<dbReference type="InterPro" id="IPR036397">
    <property type="entry name" value="RNaseH_sf"/>
</dbReference>
<dbReference type="GO" id="GO:0000014">
    <property type="term" value="F:single-stranded DNA endodeoxyribonuclease activity"/>
    <property type="evidence" value="ECO:0007669"/>
    <property type="project" value="TreeGrafter"/>
</dbReference>
<dbReference type="Pfam" id="PF01359">
    <property type="entry name" value="Transposase_1"/>
    <property type="match status" value="1"/>
</dbReference>
<dbReference type="GO" id="GO:0035861">
    <property type="term" value="C:site of double-strand break"/>
    <property type="evidence" value="ECO:0007669"/>
    <property type="project" value="TreeGrafter"/>
</dbReference>
<dbReference type="GO" id="GO:0015074">
    <property type="term" value="P:DNA integration"/>
    <property type="evidence" value="ECO:0007669"/>
    <property type="project" value="TreeGrafter"/>
</dbReference>
<dbReference type="InterPro" id="IPR001888">
    <property type="entry name" value="Transposase_1"/>
</dbReference>
<dbReference type="GO" id="GO:0044547">
    <property type="term" value="F:DNA topoisomerase binding"/>
    <property type="evidence" value="ECO:0007669"/>
    <property type="project" value="TreeGrafter"/>
</dbReference>
<name>A0A4Y2UJL3_ARAVE</name>
<protein>
    <submittedName>
        <fullName evidence="1">Uncharacterized protein</fullName>
    </submittedName>
</protein>
<dbReference type="AlphaFoldDB" id="A0A4Y2UJL3"/>
<dbReference type="GO" id="GO:0003690">
    <property type="term" value="F:double-stranded DNA binding"/>
    <property type="evidence" value="ECO:0007669"/>
    <property type="project" value="TreeGrafter"/>
</dbReference>
<dbReference type="GO" id="GO:0042800">
    <property type="term" value="F:histone H3K4 methyltransferase activity"/>
    <property type="evidence" value="ECO:0007669"/>
    <property type="project" value="TreeGrafter"/>
</dbReference>
<dbReference type="Gene3D" id="3.30.420.10">
    <property type="entry name" value="Ribonuclease H-like superfamily/Ribonuclease H"/>
    <property type="match status" value="1"/>
</dbReference>
<dbReference type="PANTHER" id="PTHR46060">
    <property type="entry name" value="MARINER MOS1 TRANSPOSASE-LIKE PROTEIN"/>
    <property type="match status" value="1"/>
</dbReference>
<dbReference type="GO" id="GO:0031297">
    <property type="term" value="P:replication fork processing"/>
    <property type="evidence" value="ECO:0007669"/>
    <property type="project" value="TreeGrafter"/>
</dbReference>
<sequence length="160" mass="18038">MRAAIENPAKCEVRGVIRFLWAKKLPEADIHRELCAVYGPNILSEGEMLTEIHKTSRMGAALEFLSRYHTNGEDFLNRIVTGDARARNLGSSCQCGDKTTVYGMGTYLFSNPAEEVRQTLSARKLMVIVFWDAQGILLIEFMTRGTTINSEVYCRTLKKL</sequence>
<dbReference type="Proteomes" id="UP000499080">
    <property type="component" value="Unassembled WGS sequence"/>
</dbReference>
<evidence type="ECO:0000313" key="1">
    <source>
        <dbReference type="EMBL" id="GBO12354.1"/>
    </source>
</evidence>
<dbReference type="GO" id="GO:0000729">
    <property type="term" value="P:DNA double-strand break processing"/>
    <property type="evidence" value="ECO:0007669"/>
    <property type="project" value="TreeGrafter"/>
</dbReference>
<dbReference type="GO" id="GO:0000793">
    <property type="term" value="C:condensed chromosome"/>
    <property type="evidence" value="ECO:0007669"/>
    <property type="project" value="TreeGrafter"/>
</dbReference>
<gene>
    <name evidence="1" type="ORF">AVEN_3496_1</name>
</gene>
<reference evidence="1 2" key="1">
    <citation type="journal article" date="2019" name="Sci. Rep.">
        <title>Orb-weaving spider Araneus ventricosus genome elucidates the spidroin gene catalogue.</title>
        <authorList>
            <person name="Kono N."/>
            <person name="Nakamura H."/>
            <person name="Ohtoshi R."/>
            <person name="Moran D.A.P."/>
            <person name="Shinohara A."/>
            <person name="Yoshida Y."/>
            <person name="Fujiwara M."/>
            <person name="Mori M."/>
            <person name="Tomita M."/>
            <person name="Arakawa K."/>
        </authorList>
    </citation>
    <scope>NUCLEOTIDE SEQUENCE [LARGE SCALE GENOMIC DNA]</scope>
</reference>
<comment type="caution">
    <text evidence="1">The sequence shown here is derived from an EMBL/GenBank/DDBJ whole genome shotgun (WGS) entry which is preliminary data.</text>
</comment>
<dbReference type="PANTHER" id="PTHR46060:SF2">
    <property type="entry name" value="HISTONE-LYSINE N-METHYLTRANSFERASE SETMAR"/>
    <property type="match status" value="1"/>
</dbReference>
<accession>A0A4Y2UJL3</accession>
<dbReference type="GO" id="GO:0006303">
    <property type="term" value="P:double-strand break repair via nonhomologous end joining"/>
    <property type="evidence" value="ECO:0007669"/>
    <property type="project" value="TreeGrafter"/>
</dbReference>
<dbReference type="GO" id="GO:0046975">
    <property type="term" value="F:histone H3K36 methyltransferase activity"/>
    <property type="evidence" value="ECO:0007669"/>
    <property type="project" value="TreeGrafter"/>
</dbReference>
<dbReference type="EMBL" id="BGPR01036919">
    <property type="protein sequence ID" value="GBO12354.1"/>
    <property type="molecule type" value="Genomic_DNA"/>
</dbReference>
<organism evidence="1 2">
    <name type="scientific">Araneus ventricosus</name>
    <name type="common">Orbweaver spider</name>
    <name type="synonym">Epeira ventricosa</name>
    <dbReference type="NCBI Taxonomy" id="182803"/>
    <lineage>
        <taxon>Eukaryota</taxon>
        <taxon>Metazoa</taxon>
        <taxon>Ecdysozoa</taxon>
        <taxon>Arthropoda</taxon>
        <taxon>Chelicerata</taxon>
        <taxon>Arachnida</taxon>
        <taxon>Araneae</taxon>
        <taxon>Araneomorphae</taxon>
        <taxon>Entelegynae</taxon>
        <taxon>Araneoidea</taxon>
        <taxon>Araneidae</taxon>
        <taxon>Araneus</taxon>
    </lineage>
</organism>
<keyword evidence="2" id="KW-1185">Reference proteome</keyword>
<dbReference type="GO" id="GO:0005634">
    <property type="term" value="C:nucleus"/>
    <property type="evidence" value="ECO:0007669"/>
    <property type="project" value="TreeGrafter"/>
</dbReference>